<name>A0A8J6TEZ3_9CHLR</name>
<evidence type="ECO:0000313" key="2">
    <source>
        <dbReference type="EMBL" id="MBC8335756.1"/>
    </source>
</evidence>
<proteinExistence type="predicted"/>
<accession>A0A8J6TEZ3</accession>
<comment type="caution">
    <text evidence="2">The sequence shown here is derived from an EMBL/GenBank/DDBJ whole genome shotgun (WGS) entry which is preliminary data.</text>
</comment>
<evidence type="ECO:0000256" key="1">
    <source>
        <dbReference type="SAM" id="Phobius"/>
    </source>
</evidence>
<feature type="transmembrane region" description="Helical" evidence="1">
    <location>
        <begin position="50"/>
        <end position="75"/>
    </location>
</feature>
<dbReference type="Proteomes" id="UP000614469">
    <property type="component" value="Unassembled WGS sequence"/>
</dbReference>
<feature type="transmembrane region" description="Helical" evidence="1">
    <location>
        <begin position="7"/>
        <end position="38"/>
    </location>
</feature>
<sequence length="168" mass="18128">MKKRVVYAILFGIPGFIISLIISFIFFGFAAGVLWILIFGDKPWPASVEYILSLIFILLFLVVWIASITIGFKVGKGLEEEPGLNKQHVFISAGTTLLFALFILLQQMSVGNVGPKSDGEICIDFCVQNGYSGSSMPPLDSGDSTCSCLGDSGIEPLEISVDSITPVK</sequence>
<keyword evidence="1" id="KW-0812">Transmembrane</keyword>
<keyword evidence="1" id="KW-1133">Transmembrane helix</keyword>
<reference evidence="2 3" key="1">
    <citation type="submission" date="2020-08" db="EMBL/GenBank/DDBJ databases">
        <title>Bridging the membrane lipid divide: bacteria of the FCB group superphylum have the potential to synthesize archaeal ether lipids.</title>
        <authorList>
            <person name="Villanueva L."/>
            <person name="Von Meijenfeldt F.A.B."/>
            <person name="Westbye A.B."/>
            <person name="Yadav S."/>
            <person name="Hopmans E.C."/>
            <person name="Dutilh B.E."/>
            <person name="Sinninghe Damste J.S."/>
        </authorList>
    </citation>
    <scope>NUCLEOTIDE SEQUENCE [LARGE SCALE GENOMIC DNA]</scope>
    <source>
        <strain evidence="2">NIOZ-UU36</strain>
    </source>
</reference>
<feature type="transmembrane region" description="Helical" evidence="1">
    <location>
        <begin position="87"/>
        <end position="105"/>
    </location>
</feature>
<protein>
    <submittedName>
        <fullName evidence="2">Uncharacterized protein</fullName>
    </submittedName>
</protein>
<organism evidence="2 3">
    <name type="scientific">Candidatus Desulfolinea nitratireducens</name>
    <dbReference type="NCBI Taxonomy" id="2841698"/>
    <lineage>
        <taxon>Bacteria</taxon>
        <taxon>Bacillati</taxon>
        <taxon>Chloroflexota</taxon>
        <taxon>Anaerolineae</taxon>
        <taxon>Anaerolineales</taxon>
        <taxon>Anaerolineales incertae sedis</taxon>
        <taxon>Candidatus Desulfolinea</taxon>
    </lineage>
</organism>
<dbReference type="EMBL" id="JACNJN010000121">
    <property type="protein sequence ID" value="MBC8335756.1"/>
    <property type="molecule type" value="Genomic_DNA"/>
</dbReference>
<dbReference type="AlphaFoldDB" id="A0A8J6TEZ3"/>
<keyword evidence="1" id="KW-0472">Membrane</keyword>
<evidence type="ECO:0000313" key="3">
    <source>
        <dbReference type="Proteomes" id="UP000614469"/>
    </source>
</evidence>
<gene>
    <name evidence="2" type="ORF">H8E29_10845</name>
</gene>